<reference evidence="1" key="1">
    <citation type="journal article" date="2021" name="New Phytol.">
        <title>Evolutionary innovations through gain and loss of genes in the ectomycorrhizal Boletales.</title>
        <authorList>
            <person name="Wu G."/>
            <person name="Miyauchi S."/>
            <person name="Morin E."/>
            <person name="Kuo A."/>
            <person name="Drula E."/>
            <person name="Varga T."/>
            <person name="Kohler A."/>
            <person name="Feng B."/>
            <person name="Cao Y."/>
            <person name="Lipzen A."/>
            <person name="Daum C."/>
            <person name="Hundley H."/>
            <person name="Pangilinan J."/>
            <person name="Johnson J."/>
            <person name="Barry K."/>
            <person name="LaButti K."/>
            <person name="Ng V."/>
            <person name="Ahrendt S."/>
            <person name="Min B."/>
            <person name="Choi I.G."/>
            <person name="Park H."/>
            <person name="Plett J.M."/>
            <person name="Magnuson J."/>
            <person name="Spatafora J.W."/>
            <person name="Nagy L.G."/>
            <person name="Henrissat B."/>
            <person name="Grigoriev I.V."/>
            <person name="Yang Z.L."/>
            <person name="Xu J."/>
            <person name="Martin F.M."/>
        </authorList>
    </citation>
    <scope>NUCLEOTIDE SEQUENCE</scope>
    <source>
        <strain evidence="1">ATCC 28755</strain>
    </source>
</reference>
<sequence length="544" mass="59314">VRERIEGEAVVAPWSSVDTKTGVLTIHVNERSCFEAEIYGDEAGFTQDRHFSDEFRLNIGKWVLRNLFLGFIREEQRMRRKQDGHGHSNNSNHSQSTLHRGTAPTHIDLSNSNSSISGRRSPSEASTRSSRTASSTAVITSSSYLPAVPPALPSSPLARPSPLLTPMIPLATLKGPQPQILTSIPQSPPVPAIHDMTPMPPRPARTSNLDPPPSATRDLDYFNSRTRRPSTASTALSEDFSGWGGPGTTPKLDAPALPTPSTPSGGGLMNRLKTLGRSTSKRALDVTPGAASAVTPGNVLESRVIAEESPEPEASKSPAQLLLSNPISPPPSADAPTLNLPPTVAVVLSDEVYPGWRTVYRGNISTMWADIYTLEETLPQWLLEYLLLNKVATVPLVKISFVLLPWPNTDPDRVQLPELLNTAQSKLTASKFLRVRKLTHHVQDKLDKLTGTPGSPTSPAFAVDSHTPATPTTKNQRARAEDMYEILCNDSVLSLDMTLAAVRQFFWRQSAELIMHYRLKIRPSPDASVALEYSSNEAHMPQAL</sequence>
<gene>
    <name evidence="1" type="ORF">BJ138DRAFT_1162084</name>
</gene>
<organism evidence="1 2">
    <name type="scientific">Hygrophoropsis aurantiaca</name>
    <dbReference type="NCBI Taxonomy" id="72124"/>
    <lineage>
        <taxon>Eukaryota</taxon>
        <taxon>Fungi</taxon>
        <taxon>Dikarya</taxon>
        <taxon>Basidiomycota</taxon>
        <taxon>Agaricomycotina</taxon>
        <taxon>Agaricomycetes</taxon>
        <taxon>Agaricomycetidae</taxon>
        <taxon>Boletales</taxon>
        <taxon>Coniophorineae</taxon>
        <taxon>Hygrophoropsidaceae</taxon>
        <taxon>Hygrophoropsis</taxon>
    </lineage>
</organism>
<evidence type="ECO:0000313" key="2">
    <source>
        <dbReference type="Proteomes" id="UP000790377"/>
    </source>
</evidence>
<protein>
    <submittedName>
        <fullName evidence="1">Uncharacterized protein</fullName>
    </submittedName>
</protein>
<dbReference type="Proteomes" id="UP000790377">
    <property type="component" value="Unassembled WGS sequence"/>
</dbReference>
<dbReference type="EMBL" id="MU267989">
    <property type="protein sequence ID" value="KAH7906675.1"/>
    <property type="molecule type" value="Genomic_DNA"/>
</dbReference>
<keyword evidence="2" id="KW-1185">Reference proteome</keyword>
<accession>A0ACB8A011</accession>
<feature type="non-terminal residue" evidence="1">
    <location>
        <position position="1"/>
    </location>
</feature>
<evidence type="ECO:0000313" key="1">
    <source>
        <dbReference type="EMBL" id="KAH7906675.1"/>
    </source>
</evidence>
<name>A0ACB8A011_9AGAM</name>
<comment type="caution">
    <text evidence="1">The sequence shown here is derived from an EMBL/GenBank/DDBJ whole genome shotgun (WGS) entry which is preliminary data.</text>
</comment>
<proteinExistence type="predicted"/>